<organism evidence="2 3">
    <name type="scientific">Curvibacter microcysteis</name>
    <dbReference type="NCBI Taxonomy" id="3026419"/>
    <lineage>
        <taxon>Bacteria</taxon>
        <taxon>Pseudomonadati</taxon>
        <taxon>Pseudomonadota</taxon>
        <taxon>Betaproteobacteria</taxon>
        <taxon>Burkholderiales</taxon>
        <taxon>Comamonadaceae</taxon>
        <taxon>Curvibacter</taxon>
    </lineage>
</organism>
<dbReference type="Pfam" id="PF13480">
    <property type="entry name" value="Acetyltransf_6"/>
    <property type="match status" value="1"/>
</dbReference>
<name>A0ABT5MG50_9BURK</name>
<evidence type="ECO:0000313" key="3">
    <source>
        <dbReference type="Proteomes" id="UP001528672"/>
    </source>
</evidence>
<accession>A0ABT5MG50</accession>
<comment type="caution">
    <text evidence="2">The sequence shown here is derived from an EMBL/GenBank/DDBJ whole genome shotgun (WGS) entry which is preliminary data.</text>
</comment>
<evidence type="ECO:0000313" key="2">
    <source>
        <dbReference type="EMBL" id="MDD0814892.1"/>
    </source>
</evidence>
<dbReference type="EC" id="2.3.1.-" evidence="2"/>
<sequence length="414" mass="46429">MSVLDAPDKVTGLQLQRIPLSCLADLAPHRAEWLGLLAQIPTALPFQTPEWCWAWWQTFAVQSRFRRDHLSLMLLREQGRLVGLWPLVRSLSGWGPLVLISQWRPLGADPNLTELRTPLVLPGYEAAVARYWLDLVERQPGMHQVILPSDVLGQELARRSGLVRLGQREVPNYVLQPGSDWPAFKTGLKRNIKESLRRCYNSLAREGLSPQLEVLSDPAALREQLPEFYRLHGLRADQADTIAHPDYFESAQHRRFIDGLLDQAGEGAALGVRLFVLRVSGQAVAMRLAFQTRQELYLYYSGYEPAWGRFSVMTTLVSELIQWAQAQGLSTVNLSVGRDVSKTRWGPQERLFGDHYLAGAGPINRFLMRALVRRRGLSAGYLTAEQAAQQALEDAQAEAAEASLLPPQSAQRAA</sequence>
<dbReference type="PROSITE" id="PS51186">
    <property type="entry name" value="GNAT"/>
    <property type="match status" value="1"/>
</dbReference>
<dbReference type="InterPro" id="IPR016181">
    <property type="entry name" value="Acyl_CoA_acyltransferase"/>
</dbReference>
<protein>
    <submittedName>
        <fullName evidence="2">GNAT family N-acetyltransferase</fullName>
        <ecNumber evidence="2">2.3.1.-</ecNumber>
    </submittedName>
</protein>
<dbReference type="Gene3D" id="3.40.630.30">
    <property type="match status" value="1"/>
</dbReference>
<gene>
    <name evidence="2" type="ORF">PSQ39_09655</name>
</gene>
<dbReference type="InterPro" id="IPR000182">
    <property type="entry name" value="GNAT_dom"/>
</dbReference>
<dbReference type="SUPFAM" id="SSF55729">
    <property type="entry name" value="Acyl-CoA N-acyltransferases (Nat)"/>
    <property type="match status" value="1"/>
</dbReference>
<dbReference type="Proteomes" id="UP001528672">
    <property type="component" value="Unassembled WGS sequence"/>
</dbReference>
<dbReference type="GO" id="GO:0016746">
    <property type="term" value="F:acyltransferase activity"/>
    <property type="evidence" value="ECO:0007669"/>
    <property type="project" value="UniProtKB-KW"/>
</dbReference>
<keyword evidence="3" id="KW-1185">Reference proteome</keyword>
<reference evidence="2 3" key="1">
    <citation type="submission" date="2023-02" db="EMBL/GenBank/DDBJ databases">
        <title>Bacterial whole genome sequence for Curvibacter sp. HBC28.</title>
        <authorList>
            <person name="Le V."/>
            <person name="Ko S.-R."/>
            <person name="Ahn C.-Y."/>
            <person name="Oh H.-M."/>
        </authorList>
    </citation>
    <scope>NUCLEOTIDE SEQUENCE [LARGE SCALE GENOMIC DNA]</scope>
    <source>
        <strain evidence="2 3">HBC28</strain>
    </source>
</reference>
<keyword evidence="2" id="KW-0808">Transferase</keyword>
<proteinExistence type="predicted"/>
<dbReference type="RefSeq" id="WP_273926560.1">
    <property type="nucleotide sequence ID" value="NZ_JAQSIO010000003.1"/>
</dbReference>
<evidence type="ECO:0000259" key="1">
    <source>
        <dbReference type="PROSITE" id="PS51186"/>
    </source>
</evidence>
<dbReference type="InterPro" id="IPR038740">
    <property type="entry name" value="BioF2-like_GNAT_dom"/>
</dbReference>
<keyword evidence="2" id="KW-0012">Acyltransferase</keyword>
<feature type="domain" description="N-acetyltransferase" evidence="1">
    <location>
        <begin position="231"/>
        <end position="373"/>
    </location>
</feature>
<dbReference type="EMBL" id="JAQSIO010000003">
    <property type="protein sequence ID" value="MDD0814892.1"/>
    <property type="molecule type" value="Genomic_DNA"/>
</dbReference>